<dbReference type="SUPFAM" id="SSF53474">
    <property type="entry name" value="alpha/beta-Hydrolases"/>
    <property type="match status" value="1"/>
</dbReference>
<proteinExistence type="predicted"/>
<organism evidence="2 3">
    <name type="scientific">Paracoccidioides brasiliensis</name>
    <dbReference type="NCBI Taxonomy" id="121759"/>
    <lineage>
        <taxon>Eukaryota</taxon>
        <taxon>Fungi</taxon>
        <taxon>Dikarya</taxon>
        <taxon>Ascomycota</taxon>
        <taxon>Pezizomycotina</taxon>
        <taxon>Eurotiomycetes</taxon>
        <taxon>Eurotiomycetidae</taxon>
        <taxon>Onygenales</taxon>
        <taxon>Ajellomycetaceae</taxon>
        <taxon>Paracoccidioides</taxon>
    </lineage>
</organism>
<dbReference type="InterPro" id="IPR000073">
    <property type="entry name" value="AB_hydrolase_1"/>
</dbReference>
<dbReference type="PANTHER" id="PTHR37017:SF8">
    <property type="entry name" value="AB HYDROLASE-1 DOMAIN-CONTAINING PROTEIN"/>
    <property type="match status" value="1"/>
</dbReference>
<dbReference type="InterPro" id="IPR029058">
    <property type="entry name" value="AB_hydrolase_fold"/>
</dbReference>
<dbReference type="Proteomes" id="UP000242814">
    <property type="component" value="Unassembled WGS sequence"/>
</dbReference>
<accession>A0A1D2JFL9</accession>
<name>A0A1D2JFL9_PARBR</name>
<feature type="domain" description="AB hydrolase-1" evidence="1">
    <location>
        <begin position="9"/>
        <end position="245"/>
    </location>
</feature>
<evidence type="ECO:0000259" key="1">
    <source>
        <dbReference type="Pfam" id="PF12697"/>
    </source>
</evidence>
<dbReference type="VEuPathDB" id="FungiDB:PADG_01444"/>
<dbReference type="Gene3D" id="3.40.50.1820">
    <property type="entry name" value="alpha/beta hydrolase"/>
    <property type="match status" value="1"/>
</dbReference>
<evidence type="ECO:0000313" key="2">
    <source>
        <dbReference type="EMBL" id="ODH30765.1"/>
    </source>
</evidence>
<protein>
    <recommendedName>
        <fullName evidence="1">AB hydrolase-1 domain-containing protein</fullName>
    </recommendedName>
</protein>
<reference evidence="2 3" key="1">
    <citation type="submission" date="2016-06" db="EMBL/GenBank/DDBJ databases">
        <authorList>
            <person name="Kjaerup R.B."/>
            <person name="Dalgaard T.S."/>
            <person name="Juul-Madsen H.R."/>
        </authorList>
    </citation>
    <scope>NUCLEOTIDE SEQUENCE [LARGE SCALE GENOMIC DNA]</scope>
    <source>
        <strain evidence="2 3">Pb300</strain>
    </source>
</reference>
<dbReference type="InterPro" id="IPR052897">
    <property type="entry name" value="Sec-Metab_Biosynth_Hydrolase"/>
</dbReference>
<gene>
    <name evidence="2" type="ORF">ACO22_03541</name>
</gene>
<dbReference type="Pfam" id="PF12697">
    <property type="entry name" value="Abhydrolase_6"/>
    <property type="match status" value="1"/>
</dbReference>
<evidence type="ECO:0000313" key="3">
    <source>
        <dbReference type="Proteomes" id="UP000242814"/>
    </source>
</evidence>
<comment type="caution">
    <text evidence="2">The sequence shown here is derived from an EMBL/GenBank/DDBJ whole genome shotgun (WGS) entry which is preliminary data.</text>
</comment>
<dbReference type="PANTHER" id="PTHR37017">
    <property type="entry name" value="AB HYDROLASE-1 DOMAIN-CONTAINING PROTEIN-RELATED"/>
    <property type="match status" value="1"/>
</dbReference>
<sequence>MASKRPFFVIVPAGSQNPTHYGYLSHLLQLAGYPTYSALLPSVGASARVSVEDDATFIRDRMLLPILEFEEHDIILILHSYSGVPGSAAAQGLGKVERTMQGKKTGVIGQIHIASMLQKGGDGTDILTAAGGSFPPHIRPDPEANVLRCNDLISFLYQEVRKDLADAVAASTMVQGMTVFTSPCPRASWDSEEYKGRVAYIRALNDKSIPLSIQQMLIDKTGIEWIVRDMESDHSPQLSHADELTATLLELAKKFETL</sequence>
<dbReference type="VEuPathDB" id="FungiDB:PABG_02928"/>
<dbReference type="EMBL" id="LZYO01000122">
    <property type="protein sequence ID" value="ODH30765.1"/>
    <property type="molecule type" value="Genomic_DNA"/>
</dbReference>
<dbReference type="AlphaFoldDB" id="A0A1D2JFL9"/>